<evidence type="ECO:0000313" key="7">
    <source>
        <dbReference type="EMBL" id="PAV76118.1"/>
    </source>
</evidence>
<dbReference type="EMBL" id="LIAE01007959">
    <property type="protein sequence ID" value="PAV76118.1"/>
    <property type="molecule type" value="Genomic_DNA"/>
</dbReference>
<evidence type="ECO:0000256" key="3">
    <source>
        <dbReference type="ARBA" id="ARBA00022723"/>
    </source>
</evidence>
<keyword evidence="2 5" id="KW-0349">Heme</keyword>
<proteinExistence type="inferred from homology"/>
<evidence type="ECO:0000259" key="6">
    <source>
        <dbReference type="PROSITE" id="PS01033"/>
    </source>
</evidence>
<feature type="domain" description="Globin" evidence="6">
    <location>
        <begin position="1"/>
        <end position="117"/>
    </location>
</feature>
<evidence type="ECO:0000256" key="4">
    <source>
        <dbReference type="ARBA" id="ARBA00023004"/>
    </source>
</evidence>
<dbReference type="SUPFAM" id="SSF46458">
    <property type="entry name" value="Globin-like"/>
    <property type="match status" value="1"/>
</dbReference>
<keyword evidence="3" id="KW-0479">Metal-binding</keyword>
<dbReference type="InterPro" id="IPR009050">
    <property type="entry name" value="Globin-like_sf"/>
</dbReference>
<dbReference type="PANTHER" id="PTHR46783">
    <property type="entry name" value="CYTOGLOBIN"/>
    <property type="match status" value="1"/>
</dbReference>
<evidence type="ECO:0000313" key="8">
    <source>
        <dbReference type="Proteomes" id="UP000218231"/>
    </source>
</evidence>
<protein>
    <recommendedName>
        <fullName evidence="6">Globin domain-containing protein</fullName>
    </recommendedName>
</protein>
<dbReference type="InterPro" id="IPR012292">
    <property type="entry name" value="Globin/Proto"/>
</dbReference>
<dbReference type="GO" id="GO:0005506">
    <property type="term" value="F:iron ion binding"/>
    <property type="evidence" value="ECO:0007669"/>
    <property type="project" value="InterPro"/>
</dbReference>
<sequence length="117" mass="13528">YFAEYPDYKNIWPNFRGVQDSAIISSEQLRKHAIKFMHGLKEIIDNLDSDERLVETTKKICKRHVTLGVNRMHVEHMVPELLVSLKHCLGPAMCEQTELAWRALFNCISTILQTTTA</sequence>
<evidence type="ECO:0000256" key="2">
    <source>
        <dbReference type="ARBA" id="ARBA00022617"/>
    </source>
</evidence>
<keyword evidence="8" id="KW-1185">Reference proteome</keyword>
<keyword evidence="4" id="KW-0408">Iron</keyword>
<dbReference type="STRING" id="2018661.A0A2A2KQF2"/>
<dbReference type="InterPro" id="IPR000971">
    <property type="entry name" value="Globin"/>
</dbReference>
<dbReference type="GO" id="GO:0016491">
    <property type="term" value="F:oxidoreductase activity"/>
    <property type="evidence" value="ECO:0007669"/>
    <property type="project" value="UniProtKB-ARBA"/>
</dbReference>
<feature type="non-terminal residue" evidence="7">
    <location>
        <position position="1"/>
    </location>
</feature>
<name>A0A2A2KQF2_9BILA</name>
<dbReference type="PROSITE" id="PS01033">
    <property type="entry name" value="GLOBIN"/>
    <property type="match status" value="1"/>
</dbReference>
<dbReference type="GO" id="GO:0019825">
    <property type="term" value="F:oxygen binding"/>
    <property type="evidence" value="ECO:0007669"/>
    <property type="project" value="InterPro"/>
</dbReference>
<comment type="similarity">
    <text evidence="5">Belongs to the globin family.</text>
</comment>
<dbReference type="AlphaFoldDB" id="A0A2A2KQF2"/>
<keyword evidence="5" id="KW-0561">Oxygen transport</keyword>
<organism evidence="7 8">
    <name type="scientific">Diploscapter pachys</name>
    <dbReference type="NCBI Taxonomy" id="2018661"/>
    <lineage>
        <taxon>Eukaryota</taxon>
        <taxon>Metazoa</taxon>
        <taxon>Ecdysozoa</taxon>
        <taxon>Nematoda</taxon>
        <taxon>Chromadorea</taxon>
        <taxon>Rhabditida</taxon>
        <taxon>Rhabditina</taxon>
        <taxon>Rhabditomorpha</taxon>
        <taxon>Rhabditoidea</taxon>
        <taxon>Rhabditidae</taxon>
        <taxon>Diploscapter</taxon>
    </lineage>
</organism>
<dbReference type="GO" id="GO:0005344">
    <property type="term" value="F:oxygen carrier activity"/>
    <property type="evidence" value="ECO:0007669"/>
    <property type="project" value="UniProtKB-KW"/>
</dbReference>
<accession>A0A2A2KQF2</accession>
<reference evidence="7 8" key="1">
    <citation type="journal article" date="2017" name="Curr. Biol.">
        <title>Genome architecture and evolution of a unichromosomal asexual nematode.</title>
        <authorList>
            <person name="Fradin H."/>
            <person name="Zegar C."/>
            <person name="Gutwein M."/>
            <person name="Lucas J."/>
            <person name="Kovtun M."/>
            <person name="Corcoran D."/>
            <person name="Baugh L.R."/>
            <person name="Kiontke K."/>
            <person name="Gunsalus K."/>
            <person name="Fitch D.H."/>
            <person name="Piano F."/>
        </authorList>
    </citation>
    <scope>NUCLEOTIDE SEQUENCE [LARGE SCALE GENOMIC DNA]</scope>
    <source>
        <strain evidence="7">PF1309</strain>
    </source>
</reference>
<dbReference type="InterPro" id="IPR013314">
    <property type="entry name" value="Globin_lamprey/hagfish"/>
</dbReference>
<dbReference type="PANTHER" id="PTHR46783:SF1">
    <property type="entry name" value="CYTOGLOBIN-1-RELATED"/>
    <property type="match status" value="1"/>
</dbReference>
<evidence type="ECO:0000256" key="1">
    <source>
        <dbReference type="ARBA" id="ARBA00011245"/>
    </source>
</evidence>
<evidence type="ECO:0000256" key="5">
    <source>
        <dbReference type="RuleBase" id="RU000356"/>
    </source>
</evidence>
<dbReference type="Proteomes" id="UP000218231">
    <property type="component" value="Unassembled WGS sequence"/>
</dbReference>
<comment type="caution">
    <text evidence="7">The sequence shown here is derived from an EMBL/GenBank/DDBJ whole genome shotgun (WGS) entry which is preliminary data.</text>
</comment>
<dbReference type="GO" id="GO:0020037">
    <property type="term" value="F:heme binding"/>
    <property type="evidence" value="ECO:0007669"/>
    <property type="project" value="InterPro"/>
</dbReference>
<dbReference type="OrthoDB" id="436496at2759"/>
<dbReference type="Gene3D" id="1.10.490.10">
    <property type="entry name" value="Globins"/>
    <property type="match status" value="1"/>
</dbReference>
<keyword evidence="5" id="KW-0813">Transport</keyword>
<dbReference type="Pfam" id="PF00042">
    <property type="entry name" value="Globin"/>
    <property type="match status" value="1"/>
</dbReference>
<dbReference type="CDD" id="cd01040">
    <property type="entry name" value="Mb-like"/>
    <property type="match status" value="1"/>
</dbReference>
<dbReference type="InterPro" id="IPR044399">
    <property type="entry name" value="Mb-like_M"/>
</dbReference>
<comment type="subunit">
    <text evidence="1">Monomer.</text>
</comment>
<gene>
    <name evidence="7" type="ORF">WR25_14241</name>
</gene>